<feature type="transmembrane region" description="Helical" evidence="1">
    <location>
        <begin position="50"/>
        <end position="68"/>
    </location>
</feature>
<keyword evidence="1" id="KW-0812">Transmembrane</keyword>
<proteinExistence type="predicted"/>
<feature type="transmembrane region" description="Helical" evidence="1">
    <location>
        <begin position="223"/>
        <end position="241"/>
    </location>
</feature>
<feature type="transmembrane region" description="Helical" evidence="1">
    <location>
        <begin position="141"/>
        <end position="161"/>
    </location>
</feature>
<dbReference type="KEGG" id="upv:EJN92_15620"/>
<feature type="transmembrane region" description="Helical" evidence="1">
    <location>
        <begin position="112"/>
        <end position="134"/>
    </location>
</feature>
<evidence type="ECO:0000256" key="1">
    <source>
        <dbReference type="SAM" id="Phobius"/>
    </source>
</evidence>
<keyword evidence="4" id="KW-1185">Reference proteome</keyword>
<dbReference type="EMBL" id="CP034464">
    <property type="protein sequence ID" value="AZP13297.1"/>
    <property type="molecule type" value="Genomic_DNA"/>
</dbReference>
<feature type="transmembrane region" description="Helical" evidence="1">
    <location>
        <begin position="253"/>
        <end position="272"/>
    </location>
</feature>
<accession>A0A3Q9BS87</accession>
<dbReference type="Pfam" id="PF07786">
    <property type="entry name" value="HGSNAT_cat"/>
    <property type="match status" value="1"/>
</dbReference>
<evidence type="ECO:0000259" key="2">
    <source>
        <dbReference type="Pfam" id="PF07786"/>
    </source>
</evidence>
<dbReference type="RefSeq" id="WP_126128670.1">
    <property type="nucleotide sequence ID" value="NZ_CP034464.1"/>
</dbReference>
<organism evidence="3 4">
    <name type="scientific">Undibacterium parvum</name>
    <dbReference type="NCBI Taxonomy" id="401471"/>
    <lineage>
        <taxon>Bacteria</taxon>
        <taxon>Pseudomonadati</taxon>
        <taxon>Pseudomonadota</taxon>
        <taxon>Betaproteobacteria</taxon>
        <taxon>Burkholderiales</taxon>
        <taxon>Oxalobacteraceae</taxon>
        <taxon>Undibacterium</taxon>
    </lineage>
</organism>
<keyword evidence="1" id="KW-0472">Membrane</keyword>
<reference evidence="3 4" key="1">
    <citation type="journal article" date="2011" name="Int. J. Syst. Evol. Microbiol.">
        <title>Description of Undibacterium oligocarboniphilum sp. nov., isolated from purified water, and Undibacterium pigrum strain CCUG 49012 as the type strain of Undibacterium parvum sp. nov., and emended descriptions of the genus Undibacterium and the species Undibacterium pigrum.</title>
        <authorList>
            <person name="Eder W."/>
            <person name="Wanner G."/>
            <person name="Ludwig W."/>
            <person name="Busse H.J."/>
            <person name="Ziemke-Kageler F."/>
            <person name="Lang E."/>
        </authorList>
    </citation>
    <scope>NUCLEOTIDE SEQUENCE [LARGE SCALE GENOMIC DNA]</scope>
    <source>
        <strain evidence="3 4">DSM 23061</strain>
    </source>
</reference>
<feature type="transmembrane region" description="Helical" evidence="1">
    <location>
        <begin position="328"/>
        <end position="348"/>
    </location>
</feature>
<keyword evidence="1" id="KW-1133">Transmembrane helix</keyword>
<dbReference type="OrthoDB" id="9788724at2"/>
<feature type="transmembrane region" description="Helical" evidence="1">
    <location>
        <begin position="284"/>
        <end position="308"/>
    </location>
</feature>
<feature type="domain" description="Heparan-alpha-glucosaminide N-acetyltransferase catalytic" evidence="2">
    <location>
        <begin position="6"/>
        <end position="220"/>
    </location>
</feature>
<dbReference type="PANTHER" id="PTHR31061">
    <property type="entry name" value="LD22376P"/>
    <property type="match status" value="1"/>
</dbReference>
<sequence length="357" mass="38918">MKNPLRLTSIDALRGLTVAAMLLVNNAGDWDHVYAWLEHAAWNGCTPADFIFPFFLLIVGVSLHLALAPQLERASDPTHLSRSVVWRGVRIFALGLALHVIAYWLIDGRNFRLMGVLQRIGICFAVVGLIAIHVRSIKIQWLIIAAILIGYGVLLLASGALQPDLNLVDKIDSLLLGKLAYSFNPLTGLAHEPEGLLSTLPSIATVLLGLQAGRWLRNGQTQYLWQAGLLALLAGYLSGYLIPLNKQLWTPSFVLWTAGFAYLCMALAHQLIDIRGMPALGRSFGINAIAAYAGSWVATCVLAATGWAEPLYRTLFATPLAAAVSAEFASLAFATAFTAVFALLMWLFKLRGWRITV</sequence>
<dbReference type="AlphaFoldDB" id="A0A3Q9BS87"/>
<dbReference type="PANTHER" id="PTHR31061:SF24">
    <property type="entry name" value="LD22376P"/>
    <property type="match status" value="1"/>
</dbReference>
<evidence type="ECO:0000313" key="4">
    <source>
        <dbReference type="Proteomes" id="UP000275663"/>
    </source>
</evidence>
<gene>
    <name evidence="3" type="ORF">EJN92_15620</name>
</gene>
<name>A0A3Q9BS87_9BURK</name>
<evidence type="ECO:0000313" key="3">
    <source>
        <dbReference type="EMBL" id="AZP13297.1"/>
    </source>
</evidence>
<protein>
    <submittedName>
        <fullName evidence="3">DUF1624 domain-containing protein</fullName>
    </submittedName>
</protein>
<dbReference type="InterPro" id="IPR012429">
    <property type="entry name" value="HGSNAT_cat"/>
</dbReference>
<dbReference type="Proteomes" id="UP000275663">
    <property type="component" value="Chromosome"/>
</dbReference>
<feature type="transmembrane region" description="Helical" evidence="1">
    <location>
        <begin position="89"/>
        <end position="106"/>
    </location>
</feature>